<accession>A0ACB7CHQ3</accession>
<keyword evidence="2" id="KW-1185">Reference proteome</keyword>
<organism evidence="1 2">
    <name type="scientific">Pneumocystis oryctolagi</name>
    <dbReference type="NCBI Taxonomy" id="42067"/>
    <lineage>
        <taxon>Eukaryota</taxon>
        <taxon>Fungi</taxon>
        <taxon>Dikarya</taxon>
        <taxon>Ascomycota</taxon>
        <taxon>Taphrinomycotina</taxon>
        <taxon>Pneumocystomycetes</taxon>
        <taxon>Pneumocystaceae</taxon>
        <taxon>Pneumocystis</taxon>
    </lineage>
</organism>
<proteinExistence type="predicted"/>
<sequence length="171" mass="20206">MNNISDDIKCEKSPKIPFPIYLMGKVIQGYGRGTKELQIPTANISEENIPKFFSKTESGIYYGWGRVDIDDENDNDIYPMVMSIGWNPYYNNEKRSVEVHFIHKFTNNFYNKEIRLIIMGFIRPERNYVSKELLIKDIQRDIEIAQQFLNQEAYLLYKEDKFLSLKNTNVV</sequence>
<dbReference type="Proteomes" id="UP000768646">
    <property type="component" value="Unassembled WGS sequence"/>
</dbReference>
<protein>
    <submittedName>
        <fullName evidence="1">Uncharacterized protein</fullName>
    </submittedName>
</protein>
<reference evidence="1 2" key="1">
    <citation type="journal article" date="2021" name="Commun. Biol.">
        <title>Genomic insights into the host specific adaptation of the Pneumocystis genus.</title>
        <authorList>
            <person name="Cisse O.H."/>
            <person name="Ma L."/>
            <person name="Dekker J.P."/>
            <person name="Khil P.P."/>
            <person name="Youn J.-H."/>
            <person name="Brenchley J.M."/>
            <person name="Blair R."/>
            <person name="Pahar B."/>
            <person name="Chabe M."/>
            <person name="Van Rompay K.K.A."/>
            <person name="Keesler R."/>
            <person name="Sukura A."/>
            <person name="Hirsch V."/>
            <person name="Kutty G."/>
            <person name="Liu Y."/>
            <person name="Peng L."/>
            <person name="Chen J."/>
            <person name="Song J."/>
            <person name="Weissenbacher-Lang C."/>
            <person name="Xu J."/>
            <person name="Upham N.S."/>
            <person name="Stajich J.E."/>
            <person name="Cuomo C.A."/>
            <person name="Cushion M.T."/>
            <person name="Kovacs J.A."/>
        </authorList>
    </citation>
    <scope>NUCLEOTIDE SEQUENCE [LARGE SCALE GENOMIC DNA]</scope>
    <source>
        <strain evidence="1 2">RABM</strain>
    </source>
</reference>
<dbReference type="EMBL" id="JABTEG010000001">
    <property type="protein sequence ID" value="KAG4306462.1"/>
    <property type="molecule type" value="Genomic_DNA"/>
</dbReference>
<comment type="caution">
    <text evidence="1">The sequence shown here is derived from an EMBL/GenBank/DDBJ whole genome shotgun (WGS) entry which is preliminary data.</text>
</comment>
<gene>
    <name evidence="1" type="ORF">PORY_000450</name>
</gene>
<evidence type="ECO:0000313" key="1">
    <source>
        <dbReference type="EMBL" id="KAG4306462.1"/>
    </source>
</evidence>
<name>A0ACB7CHQ3_9ASCO</name>
<evidence type="ECO:0000313" key="2">
    <source>
        <dbReference type="Proteomes" id="UP000768646"/>
    </source>
</evidence>